<keyword evidence="5" id="KW-0961">Cell wall biogenesis/degradation</keyword>
<dbReference type="Proteomes" id="UP000027120">
    <property type="component" value="Unassembled WGS sequence"/>
</dbReference>
<dbReference type="Pfam" id="PF01501">
    <property type="entry name" value="Glyco_transf_8"/>
    <property type="match status" value="1"/>
</dbReference>
<proteinExistence type="inferred from homology"/>
<feature type="region of interest" description="Disordered" evidence="6">
    <location>
        <begin position="142"/>
        <end position="171"/>
    </location>
</feature>
<dbReference type="SMR" id="A0A067GT90"/>
<keyword evidence="3 5" id="KW-0328">Glycosyltransferase</keyword>
<feature type="region of interest" description="Disordered" evidence="6">
    <location>
        <begin position="179"/>
        <end position="198"/>
    </location>
</feature>
<evidence type="ECO:0000256" key="2">
    <source>
        <dbReference type="ARBA" id="ARBA00006351"/>
    </source>
</evidence>
<evidence type="ECO:0000256" key="4">
    <source>
        <dbReference type="ARBA" id="ARBA00022679"/>
    </source>
</evidence>
<dbReference type="SUPFAM" id="SSF53448">
    <property type="entry name" value="Nucleotide-diphospho-sugar transferases"/>
    <property type="match status" value="1"/>
</dbReference>
<evidence type="ECO:0000256" key="5">
    <source>
        <dbReference type="RuleBase" id="RU362027"/>
    </source>
</evidence>
<dbReference type="Pfam" id="PF25557">
    <property type="entry name" value="GAUT_1"/>
    <property type="match status" value="1"/>
</dbReference>
<dbReference type="EC" id="2.4.1.-" evidence="5"/>
<evidence type="ECO:0000256" key="1">
    <source>
        <dbReference type="ARBA" id="ARBA00004877"/>
    </source>
</evidence>
<gene>
    <name evidence="7" type="ORF">CISIN_1g005035mg</name>
</gene>
<evidence type="ECO:0000256" key="3">
    <source>
        <dbReference type="ARBA" id="ARBA00022676"/>
    </source>
</evidence>
<feature type="compositionally biased region" description="Basic and acidic residues" evidence="6">
    <location>
        <begin position="142"/>
        <end position="152"/>
    </location>
</feature>
<comment type="subcellular location">
    <subcellularLocation>
        <location evidence="5">Golgi apparatus membrane</location>
        <topology evidence="5">Single-pass type II membrane protein</topology>
    </subcellularLocation>
</comment>
<evidence type="ECO:0000256" key="6">
    <source>
        <dbReference type="SAM" id="MobiDB-lite"/>
    </source>
</evidence>
<dbReference type="GO" id="GO:0000139">
    <property type="term" value="C:Golgi membrane"/>
    <property type="evidence" value="ECO:0007669"/>
    <property type="project" value="UniProtKB-SubCell"/>
</dbReference>
<dbReference type="GO" id="GO:0047262">
    <property type="term" value="F:polygalacturonate 4-alpha-galacturonosyltransferase activity"/>
    <property type="evidence" value="ECO:0007669"/>
    <property type="project" value="InterPro"/>
</dbReference>
<dbReference type="UniPathway" id="UPA00845"/>
<evidence type="ECO:0000313" key="8">
    <source>
        <dbReference type="Proteomes" id="UP000027120"/>
    </source>
</evidence>
<dbReference type="Gene3D" id="3.90.550.10">
    <property type="entry name" value="Spore Coat Polysaccharide Biosynthesis Protein SpsA, Chain A"/>
    <property type="match status" value="1"/>
</dbReference>
<organism evidence="7 8">
    <name type="scientific">Citrus sinensis</name>
    <name type="common">Sweet orange</name>
    <name type="synonym">Citrus aurantium var. sinensis</name>
    <dbReference type="NCBI Taxonomy" id="2711"/>
    <lineage>
        <taxon>Eukaryota</taxon>
        <taxon>Viridiplantae</taxon>
        <taxon>Streptophyta</taxon>
        <taxon>Embryophyta</taxon>
        <taxon>Tracheophyta</taxon>
        <taxon>Spermatophyta</taxon>
        <taxon>Magnoliopsida</taxon>
        <taxon>eudicotyledons</taxon>
        <taxon>Gunneridae</taxon>
        <taxon>Pentapetalae</taxon>
        <taxon>rosids</taxon>
        <taxon>malvids</taxon>
        <taxon>Sapindales</taxon>
        <taxon>Rutaceae</taxon>
        <taxon>Aurantioideae</taxon>
        <taxon>Citrus</taxon>
    </lineage>
</organism>
<accession>A0A067GT90</accession>
<dbReference type="InterPro" id="IPR029993">
    <property type="entry name" value="GAUT"/>
</dbReference>
<comment type="similarity">
    <text evidence="2 5">Belongs to the glycosyltransferase 8 family.</text>
</comment>
<dbReference type="PANTHER" id="PTHR32116:SF7">
    <property type="entry name" value="GALACTURONOSYLTRANSFERASE 4-RELATED"/>
    <property type="match status" value="1"/>
</dbReference>
<keyword evidence="8" id="KW-1185">Reference proteome</keyword>
<dbReference type="EMBL" id="KK784879">
    <property type="protein sequence ID" value="KDO78642.1"/>
    <property type="molecule type" value="Genomic_DNA"/>
</dbReference>
<name>A0A067GT90_CITSI</name>
<dbReference type="InterPro" id="IPR029044">
    <property type="entry name" value="Nucleotide-diphossugar_trans"/>
</dbReference>
<dbReference type="AlphaFoldDB" id="A0A067GT90"/>
<evidence type="ECO:0000313" key="7">
    <source>
        <dbReference type="EMBL" id="KDO78642.1"/>
    </source>
</evidence>
<protein>
    <recommendedName>
        <fullName evidence="5">Hexosyltransferase</fullName>
        <ecNumber evidence="5">2.4.1.-</ecNumber>
    </recommendedName>
</protein>
<keyword evidence="5" id="KW-0333">Golgi apparatus</keyword>
<dbReference type="PANTHER" id="PTHR32116">
    <property type="entry name" value="GALACTURONOSYLTRANSFERASE 4-RELATED"/>
    <property type="match status" value="1"/>
</dbReference>
<dbReference type="GO" id="GO:0071555">
    <property type="term" value="P:cell wall organization"/>
    <property type="evidence" value="ECO:0007669"/>
    <property type="project" value="UniProtKB-KW"/>
</dbReference>
<feature type="compositionally biased region" description="Basic and acidic residues" evidence="6">
    <location>
        <begin position="179"/>
        <end position="192"/>
    </location>
</feature>
<feature type="compositionally biased region" description="Polar residues" evidence="6">
    <location>
        <begin position="153"/>
        <end position="163"/>
    </location>
</feature>
<dbReference type="GO" id="GO:0045489">
    <property type="term" value="P:pectin biosynthetic process"/>
    <property type="evidence" value="ECO:0007669"/>
    <property type="project" value="UniProtKB-UniPathway"/>
</dbReference>
<sequence>MKTRNLVVGMLCATVLAPILIFTSTFKDSYPSSSESGEFLEDLTAFTFSRVVISLQTVGGDARHLNLLPQESSTTLSLKQPILVISDKIAQHSAHSQSQSQGSWEHKSARVLSATTNGLDQSKTDNPIRQVTDLTKTQINKHADQEQIKASDNHISAHHSQILDTKHQQESSLTYGVLEKKEPTKINNEKQTEQTTPPDFRVRQLKDQLIKAKVYLSLPAMRNNANFVRELRLRIKEVQRALGDATKDSDLPRIANDRLKAMEQSLAKGKQIQDDCAAVVKKLRAMLHSTEEQLRVHKKQTLFLTQLTAKTLPKGLHCLPLRLTTEYYTLNSSQRHFPNQEKLEDPRLFHYALFSDNVLAAAVVVNSTVTHAKHPSNHVFHIVTDRLNYAAMRMWFLANPPGRATVQVQNIEEFTWLNSSYSPVLKQLNSQSMIDYYFRAHRANSDSNLKFRNPKYLSILNHLRFYLPEVFPRLNKVLFLDDDVVVQKDLSGLWSIDLKGKVNGAVETCGETFHRFDRYLNFSNPLISKNFDPRACGWAYGMNIFDLDEWRRQNITDVYHTWQKMNHDRQLWKLGTLPPGLITFWKRTYPLDRFWHVLGLGYNPSVNQRDIERAAVIHYNGNMKPWLEINIPKYRNYWTKHVDYDQLYLRECNINP</sequence>
<dbReference type="InterPro" id="IPR002495">
    <property type="entry name" value="Glyco_trans_8"/>
</dbReference>
<keyword evidence="4" id="KW-0808">Transferase</keyword>
<dbReference type="CDD" id="cd06429">
    <property type="entry name" value="GT8_like_1"/>
    <property type="match status" value="1"/>
</dbReference>
<reference evidence="7 8" key="1">
    <citation type="submission" date="2014-04" db="EMBL/GenBank/DDBJ databases">
        <authorList>
            <consortium name="International Citrus Genome Consortium"/>
            <person name="Gmitter F."/>
            <person name="Chen C."/>
            <person name="Farmerie W."/>
            <person name="Harkins T."/>
            <person name="Desany B."/>
            <person name="Mohiuddin M."/>
            <person name="Kodira C."/>
            <person name="Borodovsky M."/>
            <person name="Lomsadze A."/>
            <person name="Burns P."/>
            <person name="Jenkins J."/>
            <person name="Prochnik S."/>
            <person name="Shu S."/>
            <person name="Chapman J."/>
            <person name="Pitluck S."/>
            <person name="Schmutz J."/>
            <person name="Rokhsar D."/>
        </authorList>
    </citation>
    <scope>NUCLEOTIDE SEQUENCE</scope>
</reference>
<comment type="pathway">
    <text evidence="1 5">Glycan metabolism; pectin biosynthesis.</text>
</comment>